<reference evidence="4 5" key="1">
    <citation type="journal article" date="2018" name="Front. Microbiol.">
        <title>Description and Comparative Genomics of Macrococcus caseolyticus subsp. hominis subsp. nov., Macrococcus goetzii sp. nov., Macrococcus epidermidis sp. nov., and Macrococcus bohemicus sp. nov., Novel Macrococci From Human Clinical Material With Virulence Potential and Suspected Uptake of Foreign DNA by Natural Transformation.</title>
        <authorList>
            <person name="Maslanova I."/>
            <person name="Wertheimer Z."/>
            <person name="Sedlacek I."/>
            <person name="Svec P."/>
            <person name="Indrakova A."/>
            <person name="Kovarovic V."/>
            <person name="Schumann P."/>
            <person name="Sproer C."/>
            <person name="Kralova S."/>
            <person name="Sedo O."/>
            <person name="Kristofova L."/>
            <person name="Vrbovska V."/>
            <person name="Fuzik T."/>
            <person name="Petras P."/>
            <person name="Zdrahal Z."/>
            <person name="Ruzickova V."/>
            <person name="Doskar J."/>
            <person name="Pantucek R."/>
        </authorList>
    </citation>
    <scope>NUCLEOTIDE SEQUENCE [LARGE SCALE GENOMIC DNA]</scope>
    <source>
        <strain evidence="4 5">01/688</strain>
    </source>
</reference>
<dbReference type="PROSITE" id="PS51186">
    <property type="entry name" value="GNAT"/>
    <property type="match status" value="1"/>
</dbReference>
<dbReference type="InterPro" id="IPR016181">
    <property type="entry name" value="Acyl_CoA_acyltransferase"/>
</dbReference>
<feature type="domain" description="N-acetyltransferase" evidence="3">
    <location>
        <begin position="151"/>
        <end position="283"/>
    </location>
</feature>
<evidence type="ECO:0000256" key="1">
    <source>
        <dbReference type="ARBA" id="ARBA00022679"/>
    </source>
</evidence>
<dbReference type="SUPFAM" id="SSF55729">
    <property type="entry name" value="Acyl-CoA N-acyltransferases (Nat)"/>
    <property type="match status" value="1"/>
</dbReference>
<protein>
    <recommendedName>
        <fullName evidence="3">N-acetyltransferase domain-containing protein</fullName>
    </recommendedName>
</protein>
<accession>A0A327ZNV4</accession>
<dbReference type="Pfam" id="PF00583">
    <property type="entry name" value="Acetyltransf_1"/>
    <property type="match status" value="1"/>
</dbReference>
<keyword evidence="5" id="KW-1185">Reference proteome</keyword>
<dbReference type="GO" id="GO:0016747">
    <property type="term" value="F:acyltransferase activity, transferring groups other than amino-acyl groups"/>
    <property type="evidence" value="ECO:0007669"/>
    <property type="project" value="InterPro"/>
</dbReference>
<dbReference type="EMBL" id="PZJH01000006">
    <property type="protein sequence ID" value="RAK44040.1"/>
    <property type="molecule type" value="Genomic_DNA"/>
</dbReference>
<keyword evidence="2" id="KW-0012">Acyltransferase</keyword>
<evidence type="ECO:0000313" key="4">
    <source>
        <dbReference type="EMBL" id="RAK44040.1"/>
    </source>
</evidence>
<dbReference type="AlphaFoldDB" id="A0A327ZNV4"/>
<dbReference type="InterPro" id="IPR050680">
    <property type="entry name" value="YpeA/RimI_acetyltransf"/>
</dbReference>
<dbReference type="PANTHER" id="PTHR43420">
    <property type="entry name" value="ACETYLTRANSFERASE"/>
    <property type="match status" value="1"/>
</dbReference>
<dbReference type="CDD" id="cd04301">
    <property type="entry name" value="NAT_SF"/>
    <property type="match status" value="1"/>
</dbReference>
<evidence type="ECO:0000256" key="2">
    <source>
        <dbReference type="ARBA" id="ARBA00023315"/>
    </source>
</evidence>
<dbReference type="RefSeq" id="WP_111716809.1">
    <property type="nucleotide sequence ID" value="NZ_JBHSSR010000016.1"/>
</dbReference>
<dbReference type="Gene3D" id="3.40.630.30">
    <property type="match status" value="1"/>
</dbReference>
<evidence type="ECO:0000259" key="3">
    <source>
        <dbReference type="PROSITE" id="PS51186"/>
    </source>
</evidence>
<dbReference type="PANTHER" id="PTHR43420:SF12">
    <property type="entry name" value="N-ACETYLTRANSFERASE DOMAIN-CONTAINING PROTEIN"/>
    <property type="match status" value="1"/>
</dbReference>
<dbReference type="InterPro" id="IPR000182">
    <property type="entry name" value="GNAT_dom"/>
</dbReference>
<name>A0A327ZNV4_9STAP</name>
<organism evidence="4 5">
    <name type="scientific">Macrococcus epidermidis</name>
    <dbReference type="NCBI Taxonomy" id="1902580"/>
    <lineage>
        <taxon>Bacteria</taxon>
        <taxon>Bacillati</taxon>
        <taxon>Bacillota</taxon>
        <taxon>Bacilli</taxon>
        <taxon>Bacillales</taxon>
        <taxon>Staphylococcaceae</taxon>
        <taxon>Macrococcus</taxon>
    </lineage>
</organism>
<evidence type="ECO:0000313" key="5">
    <source>
        <dbReference type="Proteomes" id="UP000249808"/>
    </source>
</evidence>
<sequence length="283" mass="33061">MYISQMKDIQLLADFLFQLNQDSKHHVGNIRVTKQSIIDQLNNIDPEDMLQITEGDEIIAAFGMEHINETEANILGPITTKTDKETLNMIDVMWQDFLRNHPSTTTYYFSFHEEHRFGQAVMKHLRTQYLGTTYTMEAEENKTTAIAPQIIKYKPIYKKSFTRLMKDLQVDYKAKCEKILSTVGQSHELYLYLNEGLVKACIWIQINDDDVCNIEYLATHPQYRNKGIGHELVSFAVDHAFNKHHAKRVQISVKSKREKNIAFYEAIGFKKINEMNHFKYTLD</sequence>
<proteinExistence type="predicted"/>
<gene>
    <name evidence="4" type="ORF">BHU61_10865</name>
</gene>
<comment type="caution">
    <text evidence="4">The sequence shown here is derived from an EMBL/GenBank/DDBJ whole genome shotgun (WGS) entry which is preliminary data.</text>
</comment>
<keyword evidence="1" id="KW-0808">Transferase</keyword>
<dbReference type="Proteomes" id="UP000249808">
    <property type="component" value="Unassembled WGS sequence"/>
</dbReference>